<feature type="binding site" evidence="5">
    <location>
        <position position="146"/>
    </location>
    <ligand>
        <name>Mg(2+)</name>
        <dbReference type="ChEBI" id="CHEBI:18420"/>
    </ligand>
</feature>
<organism evidence="9 10">
    <name type="scientific">Eptatretus burgeri</name>
    <name type="common">Inshore hagfish</name>
    <dbReference type="NCBI Taxonomy" id="7764"/>
    <lineage>
        <taxon>Eukaryota</taxon>
        <taxon>Metazoa</taxon>
        <taxon>Chordata</taxon>
        <taxon>Craniata</taxon>
        <taxon>Vertebrata</taxon>
        <taxon>Cyclostomata</taxon>
        <taxon>Myxini</taxon>
        <taxon>Myxiniformes</taxon>
        <taxon>Myxinidae</taxon>
        <taxon>Eptatretinae</taxon>
        <taxon>Eptatretus</taxon>
    </lineage>
</organism>
<evidence type="ECO:0000259" key="8">
    <source>
        <dbReference type="Pfam" id="PF01557"/>
    </source>
</evidence>
<keyword evidence="6" id="KW-0828">Tyrosine catabolism</keyword>
<dbReference type="GO" id="GO:0006572">
    <property type="term" value="P:L-tyrosine catabolic process"/>
    <property type="evidence" value="ECO:0007669"/>
    <property type="project" value="UniProtKB-UniRule"/>
</dbReference>
<comment type="catalytic activity">
    <reaction evidence="1 6">
        <text>4-fumarylacetoacetate + H2O = acetoacetate + fumarate + H(+)</text>
        <dbReference type="Rhea" id="RHEA:10244"/>
        <dbReference type="ChEBI" id="CHEBI:13705"/>
        <dbReference type="ChEBI" id="CHEBI:15377"/>
        <dbReference type="ChEBI" id="CHEBI:15378"/>
        <dbReference type="ChEBI" id="CHEBI:18034"/>
        <dbReference type="ChEBI" id="CHEBI:29806"/>
        <dbReference type="EC" id="3.7.1.2"/>
    </reaction>
</comment>
<feature type="binding site" evidence="5">
    <location>
        <position position="146"/>
    </location>
    <ligand>
        <name>Ca(2+)</name>
        <dbReference type="ChEBI" id="CHEBI:29108"/>
    </ligand>
</feature>
<keyword evidence="6" id="KW-0585">Phenylalanine catabolism</keyword>
<feature type="binding site" evidence="4">
    <location>
        <position position="153"/>
    </location>
    <ligand>
        <name>substrate</name>
    </ligand>
</feature>
<dbReference type="InterPro" id="IPR005959">
    <property type="entry name" value="Fumarylacetoacetase"/>
</dbReference>
<feature type="binding site" evidence="5">
    <location>
        <position position="170"/>
    </location>
    <ligand>
        <name>Mg(2+)</name>
        <dbReference type="ChEBI" id="CHEBI:18420"/>
    </ligand>
</feature>
<dbReference type="GO" id="GO:0004334">
    <property type="term" value="F:fumarylacetoacetase activity"/>
    <property type="evidence" value="ECO:0007669"/>
    <property type="project" value="UniProtKB-UniRule"/>
</dbReference>
<dbReference type="SUPFAM" id="SSF56529">
    <property type="entry name" value="FAH"/>
    <property type="match status" value="1"/>
</dbReference>
<dbReference type="Pfam" id="PF01557">
    <property type="entry name" value="FAA_hydrolase"/>
    <property type="match status" value="1"/>
</dbReference>
<keyword evidence="10" id="KW-1185">Reference proteome</keyword>
<dbReference type="UniPathway" id="UPA00139">
    <property type="reaction ID" value="UER00341"/>
</dbReference>
<evidence type="ECO:0000256" key="2">
    <source>
        <dbReference type="ARBA" id="ARBA00010211"/>
    </source>
</evidence>
<feature type="domain" description="Fumarylacetoacetase-like C-terminal" evidence="8">
    <location>
        <begin position="60"/>
        <end position="183"/>
    </location>
</feature>
<evidence type="ECO:0000256" key="3">
    <source>
        <dbReference type="ARBA" id="ARBA00014741"/>
    </source>
</evidence>
<feature type="binding site" evidence="4">
    <location>
        <position position="157"/>
    </location>
    <ligand>
        <name>substrate</name>
    </ligand>
</feature>
<evidence type="ECO:0000313" key="9">
    <source>
        <dbReference type="Ensembl" id="ENSEBUP00000020489.1"/>
    </source>
</evidence>
<dbReference type="InterPro" id="IPR036663">
    <property type="entry name" value="Fumarylacetoacetase_C_sf"/>
</dbReference>
<reference evidence="9" key="1">
    <citation type="submission" date="2025-08" db="UniProtKB">
        <authorList>
            <consortium name="Ensembl"/>
        </authorList>
    </citation>
    <scope>IDENTIFICATION</scope>
</reference>
<sequence length="252" mass="28266">MISVEAVTCSHLLFSRVHLWLLFIFLSAARVSICDLFWLSVIIRRLFIEGHHGILNVHQLMPADWLHLPVGYHGRASSIVVSGSTVRRPCGQTRPSDDAPPVFGPSRLLDFELEMGFLVGSASELGQPIPIDHAQDHIFGMVLVNDWSARDIQRWEYVPLGPFLSKSFATTISPWVVPMEALKPFVLPNPTQVIIPLPYLFSLVCFDEGLTPEMSASIHFPRRLAYLNKHLVDFICCSPNSPFSINIWPSPA</sequence>
<evidence type="ECO:0000256" key="6">
    <source>
        <dbReference type="RuleBase" id="RU366008"/>
    </source>
</evidence>
<proteinExistence type="inferred from homology"/>
<reference evidence="9" key="2">
    <citation type="submission" date="2025-09" db="UniProtKB">
        <authorList>
            <consortium name="Ensembl"/>
        </authorList>
    </citation>
    <scope>IDENTIFICATION</scope>
</reference>
<protein>
    <recommendedName>
        <fullName evidence="3 6">Fumarylacetoacetase</fullName>
        <ecNumber evidence="6">3.7.1.2</ecNumber>
    </recommendedName>
    <alternativeName>
        <fullName evidence="6">Fumarylacetoacetate hydrolase</fullName>
    </alternativeName>
</protein>
<keyword evidence="5 6" id="KW-0106">Calcium</keyword>
<evidence type="ECO:0000256" key="5">
    <source>
        <dbReference type="PIRSR" id="PIRSR605959-3"/>
    </source>
</evidence>
<evidence type="ECO:0000313" key="10">
    <source>
        <dbReference type="Proteomes" id="UP000694388"/>
    </source>
</evidence>
<keyword evidence="7" id="KW-0472">Membrane</keyword>
<dbReference type="Gene3D" id="3.90.850.10">
    <property type="entry name" value="Fumarylacetoacetase-like, C-terminal domain"/>
    <property type="match status" value="1"/>
</dbReference>
<feature type="binding site" evidence="5">
    <location>
        <position position="166"/>
    </location>
    <ligand>
        <name>Mg(2+)</name>
        <dbReference type="ChEBI" id="CHEBI:18420"/>
    </ligand>
</feature>
<dbReference type="PANTHER" id="PTHR43069:SF2">
    <property type="entry name" value="FUMARYLACETOACETASE"/>
    <property type="match status" value="1"/>
</dbReference>
<keyword evidence="5 6" id="KW-0460">Magnesium</keyword>
<comment type="cofactor">
    <cofactor evidence="6">
        <name>Mg(2+)</name>
        <dbReference type="ChEBI" id="CHEBI:18420"/>
    </cofactor>
    <cofactor evidence="6">
        <name>Ca(2+)</name>
        <dbReference type="ChEBI" id="CHEBI:29108"/>
    </cofactor>
</comment>
<dbReference type="EC" id="3.7.1.2" evidence="6"/>
<comment type="pathway">
    <text evidence="6">Amino-acid degradation; L-phenylalanine degradation; acetoacetate and fumarate from L-phenylalanine: step 6/6.</text>
</comment>
<dbReference type="PANTHER" id="PTHR43069">
    <property type="entry name" value="FUMARYLACETOACETASE"/>
    <property type="match status" value="1"/>
</dbReference>
<keyword evidence="6" id="KW-0378">Hydrolase</keyword>
<feature type="binding site" evidence="5">
    <location>
        <position position="112"/>
    </location>
    <ligand>
        <name>Ca(2+)</name>
        <dbReference type="ChEBI" id="CHEBI:29108"/>
    </ligand>
</feature>
<evidence type="ECO:0000256" key="4">
    <source>
        <dbReference type="PIRSR" id="PIRSR605959-2"/>
    </source>
</evidence>
<feature type="transmembrane region" description="Helical" evidence="7">
    <location>
        <begin position="20"/>
        <end position="43"/>
    </location>
</feature>
<accession>A0A8C4WYN0</accession>
<name>A0A8C4WYN0_EPTBU</name>
<dbReference type="Proteomes" id="UP000694388">
    <property type="component" value="Unplaced"/>
</dbReference>
<keyword evidence="5 6" id="KW-0479">Metal-binding</keyword>
<feature type="binding site" evidence="5">
    <location>
        <position position="114"/>
    </location>
    <ligand>
        <name>Ca(2+)</name>
        <dbReference type="ChEBI" id="CHEBI:29108"/>
    </ligand>
</feature>
<dbReference type="Ensembl" id="ENSEBUT00000021066.1">
    <property type="protein sequence ID" value="ENSEBUP00000020489.1"/>
    <property type="gene ID" value="ENSEBUG00000012690.1"/>
</dbReference>
<evidence type="ECO:0000256" key="1">
    <source>
        <dbReference type="ARBA" id="ARBA00000353"/>
    </source>
</evidence>
<dbReference type="GO" id="GO:1902000">
    <property type="term" value="P:homogentisate catabolic process"/>
    <property type="evidence" value="ECO:0007669"/>
    <property type="project" value="TreeGrafter"/>
</dbReference>
<dbReference type="GO" id="GO:0006559">
    <property type="term" value="P:L-phenylalanine catabolic process"/>
    <property type="evidence" value="ECO:0007669"/>
    <property type="project" value="UniProtKB-UniRule"/>
</dbReference>
<dbReference type="AlphaFoldDB" id="A0A8C4WYN0"/>
<comment type="similarity">
    <text evidence="2 6">Belongs to the FAH family.</text>
</comment>
<keyword evidence="7" id="KW-1133">Transmembrane helix</keyword>
<dbReference type="InterPro" id="IPR011234">
    <property type="entry name" value="Fumarylacetoacetase-like_C"/>
</dbReference>
<dbReference type="GeneTree" id="ENSGT00390000008646"/>
<keyword evidence="7" id="KW-0812">Transmembrane</keyword>
<evidence type="ECO:0000256" key="7">
    <source>
        <dbReference type="SAM" id="Phobius"/>
    </source>
</evidence>
<dbReference type="GO" id="GO:0046872">
    <property type="term" value="F:metal ion binding"/>
    <property type="evidence" value="ECO:0007669"/>
    <property type="project" value="UniProtKB-UniRule"/>
</dbReference>